<evidence type="ECO:0000313" key="2">
    <source>
        <dbReference type="EMBL" id="MDM7857195.1"/>
    </source>
</evidence>
<proteinExistence type="inferred from homology"/>
<comment type="similarity">
    <text evidence="1">Belongs to the membrane fusion protein (MFP) (TC 8.A.1) family.</text>
</comment>
<dbReference type="Gene3D" id="2.40.420.20">
    <property type="match status" value="1"/>
</dbReference>
<name>A0ABT7SLX9_9GAMM</name>
<reference evidence="2 3" key="1">
    <citation type="submission" date="2023-06" db="EMBL/GenBank/DDBJ databases">
        <title>Thiopseudomonas sp. CY1220 draft genome sequence.</title>
        <authorList>
            <person name="Zhao G."/>
            <person name="An M."/>
        </authorList>
    </citation>
    <scope>NUCLEOTIDE SEQUENCE [LARGE SCALE GENOMIC DNA]</scope>
    <source>
        <strain evidence="2 3">CY1220</strain>
    </source>
</reference>
<gene>
    <name evidence="2" type="ORF">QEZ41_02720</name>
</gene>
<dbReference type="PANTHER" id="PTHR30469:SF15">
    <property type="entry name" value="HLYD FAMILY OF SECRETION PROTEINS"/>
    <property type="match status" value="1"/>
</dbReference>
<dbReference type="EMBL" id="JAUCDY010000002">
    <property type="protein sequence ID" value="MDM7857195.1"/>
    <property type="molecule type" value="Genomic_DNA"/>
</dbReference>
<dbReference type="Proteomes" id="UP001241056">
    <property type="component" value="Unassembled WGS sequence"/>
</dbReference>
<sequence length="382" mass="41847">MPAFFKQKKLLAVFVTVIVLTAAFIWVLLSSGPLAKVKIVVTEVQEQNLQPALFGIGTVAARHTYRVASNTLGRATTLNADVGDRVAAGDILGVIDVVDLDEKINAQAALLQRSQAQLTEAQAHLDYTQKQAQRYNKLLPSRSISEEIAAAKQHEWTRARSQAHSAASDLARAQAELLALEAVREDRLLRAPVSGLIIARHVDPGDTVLAGQTVFELIDPQQLWIDVRFDQAGSMGLAEQQFAQIILRSQELHPHSGYVARLEWLADTVTEERRAKVMFQQQPDPSPSIGELAEVTVQLPQLAKTPVVINAAIIRQDGQLGVWRIENQQLVFQPVTLGRSDLAGNVQILSGLSAGQQVVLYSSKPLRANSRIKPVQQLTETP</sequence>
<organism evidence="2 3">
    <name type="scientific">Thiopseudomonas acetoxidans</name>
    <dbReference type="NCBI Taxonomy" id="3041622"/>
    <lineage>
        <taxon>Bacteria</taxon>
        <taxon>Pseudomonadati</taxon>
        <taxon>Pseudomonadota</taxon>
        <taxon>Gammaproteobacteria</taxon>
        <taxon>Pseudomonadales</taxon>
        <taxon>Pseudomonadaceae</taxon>
        <taxon>Thiopseudomonas</taxon>
    </lineage>
</organism>
<evidence type="ECO:0000313" key="3">
    <source>
        <dbReference type="Proteomes" id="UP001241056"/>
    </source>
</evidence>
<keyword evidence="3" id="KW-1185">Reference proteome</keyword>
<protein>
    <submittedName>
        <fullName evidence="2">Efflux RND transporter periplasmic adaptor subunit</fullName>
    </submittedName>
</protein>
<dbReference type="PANTHER" id="PTHR30469">
    <property type="entry name" value="MULTIDRUG RESISTANCE PROTEIN MDTA"/>
    <property type="match status" value="1"/>
</dbReference>
<dbReference type="Gene3D" id="1.10.287.470">
    <property type="entry name" value="Helix hairpin bin"/>
    <property type="match status" value="1"/>
</dbReference>
<dbReference type="InterPro" id="IPR006143">
    <property type="entry name" value="RND_pump_MFP"/>
</dbReference>
<dbReference type="SUPFAM" id="SSF111369">
    <property type="entry name" value="HlyD-like secretion proteins"/>
    <property type="match status" value="1"/>
</dbReference>
<comment type="caution">
    <text evidence="2">The sequence shown here is derived from an EMBL/GenBank/DDBJ whole genome shotgun (WGS) entry which is preliminary data.</text>
</comment>
<dbReference type="RefSeq" id="WP_289409849.1">
    <property type="nucleotide sequence ID" value="NZ_JAUCDY010000002.1"/>
</dbReference>
<evidence type="ECO:0000256" key="1">
    <source>
        <dbReference type="ARBA" id="ARBA00009477"/>
    </source>
</evidence>
<dbReference type="Gene3D" id="2.40.30.170">
    <property type="match status" value="1"/>
</dbReference>
<dbReference type="NCBIfam" id="TIGR01730">
    <property type="entry name" value="RND_mfp"/>
    <property type="match status" value="1"/>
</dbReference>
<dbReference type="Gene3D" id="2.40.50.100">
    <property type="match status" value="1"/>
</dbReference>
<accession>A0ABT7SLX9</accession>